<protein>
    <submittedName>
        <fullName evidence="1">N-(5'-phosphoribosyl)anthranilate isomerase</fullName>
    </submittedName>
</protein>
<sequence>MSEFHPHGPFSPDRYVLEIFSTQAARRGAVIRRKIRDIERYVGRDAFLREVQRRGYHAIENAGQFVVFCNNEPIRVLF</sequence>
<dbReference type="Proteomes" id="UP000027746">
    <property type="component" value="Unassembled WGS sequence"/>
</dbReference>
<dbReference type="RefSeq" id="WP_037920615.1">
    <property type="nucleotide sequence ID" value="NZ_CP054599.1"/>
</dbReference>
<evidence type="ECO:0000313" key="2">
    <source>
        <dbReference type="Proteomes" id="UP000027746"/>
    </source>
</evidence>
<dbReference type="GeneID" id="68870180"/>
<comment type="caution">
    <text evidence="1">The sequence shown here is derived from an EMBL/GenBank/DDBJ whole genome shotgun (WGS) entry which is preliminary data.</text>
</comment>
<accession>A0A073J6S6</accession>
<organism evidence="1 2">
    <name type="scientific">Pseudosulfitobacter pseudonitzschiae</name>
    <dbReference type="NCBI Taxonomy" id="1402135"/>
    <lineage>
        <taxon>Bacteria</taxon>
        <taxon>Pseudomonadati</taxon>
        <taxon>Pseudomonadota</taxon>
        <taxon>Alphaproteobacteria</taxon>
        <taxon>Rhodobacterales</taxon>
        <taxon>Roseobacteraceae</taxon>
        <taxon>Pseudosulfitobacter</taxon>
    </lineage>
</organism>
<evidence type="ECO:0000313" key="1">
    <source>
        <dbReference type="EMBL" id="KEJ97644.1"/>
    </source>
</evidence>
<proteinExistence type="predicted"/>
<gene>
    <name evidence="1" type="ORF">SUH3_01270</name>
</gene>
<dbReference type="OrthoDB" id="7867818at2"/>
<reference evidence="1 2" key="1">
    <citation type="submission" date="2014-01" db="EMBL/GenBank/DDBJ databases">
        <title>Sulfitobacter sp. H3 (MCCC 1A00686) Genome Sequencing.</title>
        <authorList>
            <person name="Lai Q."/>
            <person name="Hong Z."/>
        </authorList>
    </citation>
    <scope>NUCLEOTIDE SEQUENCE [LARGE SCALE GENOMIC DNA]</scope>
    <source>
        <strain evidence="1 2">H3</strain>
    </source>
</reference>
<keyword evidence="2" id="KW-1185">Reference proteome</keyword>
<dbReference type="AlphaFoldDB" id="A0A073J6S6"/>
<keyword evidence="1" id="KW-0413">Isomerase</keyword>
<dbReference type="GO" id="GO:0016853">
    <property type="term" value="F:isomerase activity"/>
    <property type="evidence" value="ECO:0007669"/>
    <property type="project" value="UniProtKB-KW"/>
</dbReference>
<name>A0A073J6S6_9RHOB</name>
<dbReference type="EMBL" id="JAMD01000001">
    <property type="protein sequence ID" value="KEJ97644.1"/>
    <property type="molecule type" value="Genomic_DNA"/>
</dbReference>